<protein>
    <submittedName>
        <fullName evidence="1">LysR family transcriptional regulator</fullName>
    </submittedName>
</protein>
<dbReference type="EMBL" id="BSDO01000002">
    <property type="protein sequence ID" value="GLI22432.1"/>
    <property type="molecule type" value="Genomic_DNA"/>
</dbReference>
<gene>
    <name evidence="1" type="ORF">XFLAVUS301_21060</name>
</gene>
<organism evidence="1 2">
    <name type="scientific">Xanthobacter flavus</name>
    <dbReference type="NCBI Taxonomy" id="281"/>
    <lineage>
        <taxon>Bacteria</taxon>
        <taxon>Pseudomonadati</taxon>
        <taxon>Pseudomonadota</taxon>
        <taxon>Alphaproteobacteria</taxon>
        <taxon>Hyphomicrobiales</taxon>
        <taxon>Xanthobacteraceae</taxon>
        <taxon>Xanthobacter</taxon>
    </lineage>
</organism>
<name>A0A9W6CNI8_XANFL</name>
<comment type="caution">
    <text evidence="1">The sequence shown here is derived from an EMBL/GenBank/DDBJ whole genome shotgun (WGS) entry which is preliminary data.</text>
</comment>
<dbReference type="Proteomes" id="UP001144397">
    <property type="component" value="Unassembled WGS sequence"/>
</dbReference>
<dbReference type="InterPro" id="IPR051815">
    <property type="entry name" value="Molybdate_resp_trans_reg"/>
</dbReference>
<proteinExistence type="predicted"/>
<dbReference type="RefSeq" id="WP_169119957.1">
    <property type="nucleotide sequence ID" value="NZ_BSDO01000002.1"/>
</dbReference>
<dbReference type="InterPro" id="IPR036388">
    <property type="entry name" value="WH-like_DNA-bd_sf"/>
</dbReference>
<dbReference type="InterPro" id="IPR036390">
    <property type="entry name" value="WH_DNA-bd_sf"/>
</dbReference>
<sequence length="118" mass="12100">MASLSVRIDLAPGGRLGPGKIELLEKIEALGSISAAGREMDMSYRRAWELVEELNALFPAPLVSARSGGKHGGGTALTALGQAVVANYRAIEKAADAATRAAVAELEAELAATPTAAE</sequence>
<dbReference type="SUPFAM" id="SSF46785">
    <property type="entry name" value="Winged helix' DNA-binding domain"/>
    <property type="match status" value="1"/>
</dbReference>
<dbReference type="AlphaFoldDB" id="A0A9W6CNI8"/>
<dbReference type="PANTHER" id="PTHR30432">
    <property type="entry name" value="TRANSCRIPTIONAL REGULATOR MODE"/>
    <property type="match status" value="1"/>
</dbReference>
<evidence type="ECO:0000313" key="1">
    <source>
        <dbReference type="EMBL" id="GLI22432.1"/>
    </source>
</evidence>
<evidence type="ECO:0000313" key="2">
    <source>
        <dbReference type="Proteomes" id="UP001144397"/>
    </source>
</evidence>
<dbReference type="PANTHER" id="PTHR30432:SF1">
    <property type="entry name" value="DNA-BINDING TRANSCRIPTIONAL DUAL REGULATOR MODE"/>
    <property type="match status" value="1"/>
</dbReference>
<dbReference type="Gene3D" id="1.10.10.10">
    <property type="entry name" value="Winged helix-like DNA-binding domain superfamily/Winged helix DNA-binding domain"/>
    <property type="match status" value="1"/>
</dbReference>
<dbReference type="GeneID" id="95762895"/>
<reference evidence="1" key="1">
    <citation type="submission" date="2022-12" db="EMBL/GenBank/DDBJ databases">
        <title>Reference genome sequencing for broad-spectrum identification of bacterial and archaeal isolates by mass spectrometry.</title>
        <authorList>
            <person name="Sekiguchi Y."/>
            <person name="Tourlousse D.M."/>
        </authorList>
    </citation>
    <scope>NUCLEOTIDE SEQUENCE</scope>
    <source>
        <strain evidence="1">301</strain>
    </source>
</reference>
<accession>A0A9W6CNI8</accession>